<dbReference type="InterPro" id="IPR038717">
    <property type="entry name" value="Tc1-like_DDE_dom"/>
</dbReference>
<dbReference type="GO" id="GO:0003677">
    <property type="term" value="F:DNA binding"/>
    <property type="evidence" value="ECO:0007669"/>
    <property type="project" value="InterPro"/>
</dbReference>
<dbReference type="InterPro" id="IPR009057">
    <property type="entry name" value="Homeodomain-like_sf"/>
</dbReference>
<comment type="subcellular location">
    <subcellularLocation>
        <location evidence="1">Nucleus</location>
    </subcellularLocation>
</comment>
<feature type="domain" description="Transposase Tc1-like" evidence="2">
    <location>
        <begin position="68"/>
        <end position="143"/>
    </location>
</feature>
<organism evidence="4 5">
    <name type="scientific">Lasius platythorax</name>
    <dbReference type="NCBI Taxonomy" id="488582"/>
    <lineage>
        <taxon>Eukaryota</taxon>
        <taxon>Metazoa</taxon>
        <taxon>Ecdysozoa</taxon>
        <taxon>Arthropoda</taxon>
        <taxon>Hexapoda</taxon>
        <taxon>Insecta</taxon>
        <taxon>Pterygota</taxon>
        <taxon>Neoptera</taxon>
        <taxon>Endopterygota</taxon>
        <taxon>Hymenoptera</taxon>
        <taxon>Apocrita</taxon>
        <taxon>Aculeata</taxon>
        <taxon>Formicoidea</taxon>
        <taxon>Formicidae</taxon>
        <taxon>Formicinae</taxon>
        <taxon>Lasius</taxon>
        <taxon>Lasius</taxon>
    </lineage>
</organism>
<evidence type="ECO:0000259" key="3">
    <source>
        <dbReference type="Pfam" id="PF13358"/>
    </source>
</evidence>
<dbReference type="InterPro" id="IPR036397">
    <property type="entry name" value="RNaseH_sf"/>
</dbReference>
<dbReference type="InterPro" id="IPR052338">
    <property type="entry name" value="Transposase_5"/>
</dbReference>
<dbReference type="GO" id="GO:0015074">
    <property type="term" value="P:DNA integration"/>
    <property type="evidence" value="ECO:0007669"/>
    <property type="project" value="InterPro"/>
</dbReference>
<proteinExistence type="predicted"/>
<dbReference type="Proteomes" id="UP001497644">
    <property type="component" value="Unassembled WGS sequence"/>
</dbReference>
<evidence type="ECO:0008006" key="6">
    <source>
        <dbReference type="Google" id="ProtNLM"/>
    </source>
</evidence>
<evidence type="ECO:0000256" key="1">
    <source>
        <dbReference type="ARBA" id="ARBA00004123"/>
    </source>
</evidence>
<dbReference type="PANTHER" id="PTHR23022">
    <property type="entry name" value="TRANSPOSABLE ELEMENT-RELATED"/>
    <property type="match status" value="1"/>
</dbReference>
<sequence length="343" mass="40902">MPRRHLSEPEVARLVTLVEEGYRFREVGNMMDVSQSVVHRAYTRYQETAAYSRRPGQGRRRVTTPRDDRRIIRHVRREPFAHANSIARHFPNRRYRQRQRNISDQTVRNRHRESGLRARHPNRVPMLNVRHRQARLAYARQHLPWGTRRWSNVLFTDECRFCLFGNDRRPQVWRRRGERFQQNFVQPIAAFNGGSVMIWGGVTRWRRTPLVIVRENLNARRYIDQILEPIVLPLRERSRGFILMQDNARPHTANITRQFLADNQITVLGHPAMSPDLNPIEHVWDMMGRRLRREYPGLQTLAALERALQRIWRTIPMAAIRRCINMAERLRAVIRARGGNTRY</sequence>
<keyword evidence="5" id="KW-1185">Reference proteome</keyword>
<gene>
    <name evidence="4" type="ORF">LPLAT_LOCUS5134</name>
</gene>
<feature type="domain" description="Tc1-like transposase DDE" evidence="3">
    <location>
        <begin position="153"/>
        <end position="293"/>
    </location>
</feature>
<reference evidence="4" key="1">
    <citation type="submission" date="2024-04" db="EMBL/GenBank/DDBJ databases">
        <authorList>
            <consortium name="Molecular Ecology Group"/>
        </authorList>
    </citation>
    <scope>NUCLEOTIDE SEQUENCE</scope>
</reference>
<protein>
    <recommendedName>
        <fullName evidence="6">Transposase</fullName>
    </recommendedName>
</protein>
<comment type="caution">
    <text evidence="4">The sequence shown here is derived from an EMBL/GenBank/DDBJ whole genome shotgun (WGS) entry which is preliminary data.</text>
</comment>
<dbReference type="GO" id="GO:0006313">
    <property type="term" value="P:DNA transposition"/>
    <property type="evidence" value="ECO:0007669"/>
    <property type="project" value="InterPro"/>
</dbReference>
<dbReference type="SUPFAM" id="SSF46689">
    <property type="entry name" value="Homeodomain-like"/>
    <property type="match status" value="1"/>
</dbReference>
<name>A0AAV2MW93_9HYME</name>
<evidence type="ECO:0000259" key="2">
    <source>
        <dbReference type="Pfam" id="PF01498"/>
    </source>
</evidence>
<dbReference type="Pfam" id="PF13358">
    <property type="entry name" value="DDE_3"/>
    <property type="match status" value="1"/>
</dbReference>
<dbReference type="EMBL" id="CAXIPU020000424">
    <property type="protein sequence ID" value="CAL1671705.1"/>
    <property type="molecule type" value="Genomic_DNA"/>
</dbReference>
<dbReference type="Gene3D" id="3.30.420.10">
    <property type="entry name" value="Ribonuclease H-like superfamily/Ribonuclease H"/>
    <property type="match status" value="1"/>
</dbReference>
<dbReference type="GO" id="GO:0005634">
    <property type="term" value="C:nucleus"/>
    <property type="evidence" value="ECO:0007669"/>
    <property type="project" value="UniProtKB-SubCell"/>
</dbReference>
<dbReference type="PANTHER" id="PTHR23022:SF134">
    <property type="entry name" value="TRANSPOSABLE ELEMENT TC1 TRANSPOSASE"/>
    <property type="match status" value="1"/>
</dbReference>
<evidence type="ECO:0000313" key="5">
    <source>
        <dbReference type="Proteomes" id="UP001497644"/>
    </source>
</evidence>
<dbReference type="Pfam" id="PF01498">
    <property type="entry name" value="HTH_Tnp_Tc3_2"/>
    <property type="match status" value="1"/>
</dbReference>
<dbReference type="AlphaFoldDB" id="A0AAV2MW93"/>
<dbReference type="InterPro" id="IPR002492">
    <property type="entry name" value="Transposase_Tc1-like"/>
</dbReference>
<evidence type="ECO:0000313" key="4">
    <source>
        <dbReference type="EMBL" id="CAL1671705.1"/>
    </source>
</evidence>
<accession>A0AAV2MW93</accession>